<evidence type="ECO:0000313" key="1">
    <source>
        <dbReference type="EMBL" id="KAK7321132.1"/>
    </source>
</evidence>
<dbReference type="AlphaFoldDB" id="A0AAN9KP64"/>
<dbReference type="EMBL" id="JAYMYQ010000007">
    <property type="protein sequence ID" value="KAK7321132.1"/>
    <property type="molecule type" value="Genomic_DNA"/>
</dbReference>
<evidence type="ECO:0000313" key="2">
    <source>
        <dbReference type="Proteomes" id="UP001367508"/>
    </source>
</evidence>
<comment type="caution">
    <text evidence="1">The sequence shown here is derived from an EMBL/GenBank/DDBJ whole genome shotgun (WGS) entry which is preliminary data.</text>
</comment>
<organism evidence="1 2">
    <name type="scientific">Canavalia gladiata</name>
    <name type="common">Sword bean</name>
    <name type="synonym">Dolichos gladiatus</name>
    <dbReference type="NCBI Taxonomy" id="3824"/>
    <lineage>
        <taxon>Eukaryota</taxon>
        <taxon>Viridiplantae</taxon>
        <taxon>Streptophyta</taxon>
        <taxon>Embryophyta</taxon>
        <taxon>Tracheophyta</taxon>
        <taxon>Spermatophyta</taxon>
        <taxon>Magnoliopsida</taxon>
        <taxon>eudicotyledons</taxon>
        <taxon>Gunneridae</taxon>
        <taxon>Pentapetalae</taxon>
        <taxon>rosids</taxon>
        <taxon>fabids</taxon>
        <taxon>Fabales</taxon>
        <taxon>Fabaceae</taxon>
        <taxon>Papilionoideae</taxon>
        <taxon>50 kb inversion clade</taxon>
        <taxon>NPAAA clade</taxon>
        <taxon>indigoferoid/millettioid clade</taxon>
        <taxon>Phaseoleae</taxon>
        <taxon>Canavalia</taxon>
    </lineage>
</organism>
<reference evidence="1 2" key="1">
    <citation type="submission" date="2024-01" db="EMBL/GenBank/DDBJ databases">
        <title>The genomes of 5 underutilized Papilionoideae crops provide insights into root nodulation and disease resistanc.</title>
        <authorList>
            <person name="Jiang F."/>
        </authorList>
    </citation>
    <scope>NUCLEOTIDE SEQUENCE [LARGE SCALE GENOMIC DNA]</scope>
    <source>
        <strain evidence="1">LVBAO_FW01</strain>
        <tissue evidence="1">Leaves</tissue>
    </source>
</reference>
<dbReference type="Proteomes" id="UP001367508">
    <property type="component" value="Unassembled WGS sequence"/>
</dbReference>
<keyword evidence="2" id="KW-1185">Reference proteome</keyword>
<proteinExistence type="predicted"/>
<protein>
    <submittedName>
        <fullName evidence="1">Uncharacterized protein</fullName>
    </submittedName>
</protein>
<accession>A0AAN9KP64</accession>
<name>A0AAN9KP64_CANGL</name>
<sequence>MAWQLTHGLGILKSQITYRGFRTHVLVTIKDYEAGSCAWLNIRWLERGFDGLEELRRGLMASDYEAGSWLNIRWLERGFDGLEELRRGMMARMRLGARLKGSWLGSLLTA</sequence>
<gene>
    <name evidence="1" type="ORF">VNO77_31418</name>
</gene>